<keyword evidence="3" id="KW-0328">Glycosyltransferase</keyword>
<dbReference type="GO" id="GO:0009103">
    <property type="term" value="P:lipopolysaccharide biosynthetic process"/>
    <property type="evidence" value="ECO:0007669"/>
    <property type="project" value="UniProtKB-ARBA"/>
</dbReference>
<evidence type="ECO:0000256" key="9">
    <source>
        <dbReference type="SAM" id="Phobius"/>
    </source>
</evidence>
<reference evidence="10 11" key="1">
    <citation type="journal article" date="2019" name="Emerg. Microbes Infect.">
        <title>Comprehensive subspecies identification of 175 nontuberculous mycobacteria species based on 7547 genomic profiles.</title>
        <authorList>
            <person name="Matsumoto Y."/>
            <person name="Kinjo T."/>
            <person name="Motooka D."/>
            <person name="Nabeya D."/>
            <person name="Jung N."/>
            <person name="Uechi K."/>
            <person name="Horii T."/>
            <person name="Iida T."/>
            <person name="Fujita J."/>
            <person name="Nakamura S."/>
        </authorList>
    </citation>
    <scope>NUCLEOTIDE SEQUENCE [LARGE SCALE GENOMIC DNA]</scope>
    <source>
        <strain evidence="10 11">JCM 6399</strain>
    </source>
</reference>
<evidence type="ECO:0000256" key="4">
    <source>
        <dbReference type="ARBA" id="ARBA00022679"/>
    </source>
</evidence>
<feature type="transmembrane region" description="Helical" evidence="9">
    <location>
        <begin position="67"/>
        <end position="84"/>
    </location>
</feature>
<feature type="transmembrane region" description="Helical" evidence="9">
    <location>
        <begin position="330"/>
        <end position="349"/>
    </location>
</feature>
<dbReference type="RefSeq" id="WP_163734209.1">
    <property type="nucleotide sequence ID" value="NZ_AP022601.1"/>
</dbReference>
<keyword evidence="6 9" id="KW-1133">Transmembrane helix</keyword>
<evidence type="ECO:0000256" key="7">
    <source>
        <dbReference type="ARBA" id="ARBA00023136"/>
    </source>
</evidence>
<feature type="transmembrane region" description="Helical" evidence="9">
    <location>
        <begin position="205"/>
        <end position="220"/>
    </location>
</feature>
<dbReference type="PANTHER" id="PTHR33908:SF11">
    <property type="entry name" value="MEMBRANE PROTEIN"/>
    <property type="match status" value="1"/>
</dbReference>
<evidence type="ECO:0000256" key="8">
    <source>
        <dbReference type="SAM" id="MobiDB-lite"/>
    </source>
</evidence>
<dbReference type="PANTHER" id="PTHR33908">
    <property type="entry name" value="MANNOSYLTRANSFERASE YKCB-RELATED"/>
    <property type="match status" value="1"/>
</dbReference>
<keyword evidence="11" id="KW-1185">Reference proteome</keyword>
<gene>
    <name evidence="10" type="ORF">MGALJ_49570</name>
</gene>
<feature type="transmembrane region" description="Helical" evidence="9">
    <location>
        <begin position="136"/>
        <end position="154"/>
    </location>
</feature>
<evidence type="ECO:0000256" key="6">
    <source>
        <dbReference type="ARBA" id="ARBA00022989"/>
    </source>
</evidence>
<dbReference type="GO" id="GO:0005886">
    <property type="term" value="C:plasma membrane"/>
    <property type="evidence" value="ECO:0007669"/>
    <property type="project" value="UniProtKB-SubCell"/>
</dbReference>
<sequence>MTTTLVRPAEKHHTPVEPEVTSSGRRAGWLLFLVGFIGYGALGYYLFKVGYINPDATSRTGNAGYTVMSRYPHLGAVGFVWNPLPSFAQIPLMPLSHWWPELKTLGLTGVIQSAAFMAGAVVLIRRIALDANVSTLLRWTGILAFALNPMVMLYGANGMSEAAFLFVLLWACRRLLQWRRTHGALDLFWAGTAFGLGYLVRYEALIAAAAATVVVMVYSFRRHQRLTSWRSGVQHSWHDGVVVSFPVIAAFALWALAGWLLDASLLAQFTSQYGNSAQIEASGVVGADDVGFIPLLKVIAQSVFGIQPLVAVVLIAVVVAAFLRRRSIPAVPLAIFGSVLTFQCVAILLGSTFGWFRFFIVLVPMLVVLLLVAWPESEPPSRPEKYWRVGLSGLMIGVLLTSLPVTWKSMLDPSIGKEEFGLRSVFWPEQYPRDKFWFFWSGEVAENTVRWFDSQNLPTGSVVIDTFGLARMWLASERPDQFVVRSDYDFFDKLNNPAEMGVKYILVPRPMGLGKLDAVNIRYPTLWNTGAGIGTLVMTVTGPTGGPQFRIFRIHDRPANPPPPKP</sequence>
<evidence type="ECO:0000256" key="5">
    <source>
        <dbReference type="ARBA" id="ARBA00022692"/>
    </source>
</evidence>
<keyword evidence="5 9" id="KW-0812">Transmembrane</keyword>
<evidence type="ECO:0000256" key="3">
    <source>
        <dbReference type="ARBA" id="ARBA00022676"/>
    </source>
</evidence>
<protein>
    <recommendedName>
        <fullName evidence="12">Glycosyltransferase RgtA/B/C/D-like domain-containing protein</fullName>
    </recommendedName>
</protein>
<dbReference type="GO" id="GO:0016763">
    <property type="term" value="F:pentosyltransferase activity"/>
    <property type="evidence" value="ECO:0007669"/>
    <property type="project" value="TreeGrafter"/>
</dbReference>
<dbReference type="KEGG" id="mgau:MGALJ_49570"/>
<keyword evidence="2" id="KW-1003">Cell membrane</keyword>
<dbReference type="InterPro" id="IPR050297">
    <property type="entry name" value="LipidA_mod_glycosyltrf_83"/>
</dbReference>
<organism evidence="10 11">
    <name type="scientific">Mycobacterium gallinarum</name>
    <dbReference type="NCBI Taxonomy" id="39689"/>
    <lineage>
        <taxon>Bacteria</taxon>
        <taxon>Bacillati</taxon>
        <taxon>Actinomycetota</taxon>
        <taxon>Actinomycetes</taxon>
        <taxon>Mycobacteriales</taxon>
        <taxon>Mycobacteriaceae</taxon>
        <taxon>Mycobacterium</taxon>
    </lineage>
</organism>
<evidence type="ECO:0000256" key="2">
    <source>
        <dbReference type="ARBA" id="ARBA00022475"/>
    </source>
</evidence>
<feature type="transmembrane region" description="Helical" evidence="9">
    <location>
        <begin position="386"/>
        <end position="407"/>
    </location>
</feature>
<feature type="transmembrane region" description="Helical" evidence="9">
    <location>
        <begin position="241"/>
        <end position="261"/>
    </location>
</feature>
<dbReference type="AlphaFoldDB" id="A0A9W4FI05"/>
<comment type="subcellular location">
    <subcellularLocation>
        <location evidence="1">Cell membrane</location>
        <topology evidence="1">Multi-pass membrane protein</topology>
    </subcellularLocation>
</comment>
<feature type="transmembrane region" description="Helical" evidence="9">
    <location>
        <begin position="27"/>
        <end position="47"/>
    </location>
</feature>
<evidence type="ECO:0008006" key="12">
    <source>
        <dbReference type="Google" id="ProtNLM"/>
    </source>
</evidence>
<name>A0A9W4FI05_9MYCO</name>
<dbReference type="Proteomes" id="UP000465785">
    <property type="component" value="Chromosome"/>
</dbReference>
<evidence type="ECO:0000313" key="10">
    <source>
        <dbReference type="EMBL" id="BBY95288.1"/>
    </source>
</evidence>
<proteinExistence type="predicted"/>
<evidence type="ECO:0000313" key="11">
    <source>
        <dbReference type="Proteomes" id="UP000465785"/>
    </source>
</evidence>
<accession>A0A9W4FI05</accession>
<evidence type="ECO:0000256" key="1">
    <source>
        <dbReference type="ARBA" id="ARBA00004651"/>
    </source>
</evidence>
<feature type="transmembrane region" description="Helical" evidence="9">
    <location>
        <begin position="355"/>
        <end position="374"/>
    </location>
</feature>
<dbReference type="EMBL" id="AP022601">
    <property type="protein sequence ID" value="BBY95288.1"/>
    <property type="molecule type" value="Genomic_DNA"/>
</dbReference>
<feature type="transmembrane region" description="Helical" evidence="9">
    <location>
        <begin position="104"/>
        <end position="124"/>
    </location>
</feature>
<feature type="transmembrane region" description="Helical" evidence="9">
    <location>
        <begin position="298"/>
        <end position="323"/>
    </location>
</feature>
<keyword evidence="4" id="KW-0808">Transferase</keyword>
<feature type="region of interest" description="Disordered" evidence="8">
    <location>
        <begin position="1"/>
        <end position="20"/>
    </location>
</feature>
<keyword evidence="7 9" id="KW-0472">Membrane</keyword>